<dbReference type="EMBL" id="JBFOLK010000001">
    <property type="protein sequence ID" value="KAL2542242.1"/>
    <property type="molecule type" value="Genomic_DNA"/>
</dbReference>
<reference evidence="2" key="1">
    <citation type="submission" date="2024-07" db="EMBL/GenBank/DDBJ databases">
        <title>Two chromosome-level genome assemblies of Korean endemic species Abeliophyllum distichum and Forsythia ovata (Oleaceae).</title>
        <authorList>
            <person name="Jang H."/>
        </authorList>
    </citation>
    <scope>NUCLEOTIDE SEQUENCE [LARGE SCALE GENOMIC DNA]</scope>
</reference>
<organism evidence="1 2">
    <name type="scientific">Abeliophyllum distichum</name>
    <dbReference type="NCBI Taxonomy" id="126358"/>
    <lineage>
        <taxon>Eukaryota</taxon>
        <taxon>Viridiplantae</taxon>
        <taxon>Streptophyta</taxon>
        <taxon>Embryophyta</taxon>
        <taxon>Tracheophyta</taxon>
        <taxon>Spermatophyta</taxon>
        <taxon>Magnoliopsida</taxon>
        <taxon>eudicotyledons</taxon>
        <taxon>Gunneridae</taxon>
        <taxon>Pentapetalae</taxon>
        <taxon>asterids</taxon>
        <taxon>lamiids</taxon>
        <taxon>Lamiales</taxon>
        <taxon>Oleaceae</taxon>
        <taxon>Forsythieae</taxon>
        <taxon>Abeliophyllum</taxon>
    </lineage>
</organism>
<accession>A0ABD1VY43</accession>
<comment type="caution">
    <text evidence="1">The sequence shown here is derived from an EMBL/GenBank/DDBJ whole genome shotgun (WGS) entry which is preliminary data.</text>
</comment>
<protein>
    <submittedName>
        <fullName evidence="1">Uncharacterized protein</fullName>
    </submittedName>
</protein>
<dbReference type="Proteomes" id="UP001604336">
    <property type="component" value="Unassembled WGS sequence"/>
</dbReference>
<proteinExistence type="predicted"/>
<sequence length="141" mass="15996">MALLQETSGSVPTSPIAAQGLIPNSFDWVERINIRSRQDKLDPAILEKLAPPSTMAAVSVHRYWTSVWMGTVERTDLSKLIKMVKMNTVWSYVLNYKLYKVFVMRVDELRSKMVGAEDIDVLCSENKALYTRLAISEEARA</sequence>
<evidence type="ECO:0000313" key="1">
    <source>
        <dbReference type="EMBL" id="KAL2542242.1"/>
    </source>
</evidence>
<gene>
    <name evidence="1" type="ORF">Adt_03220</name>
</gene>
<keyword evidence="2" id="KW-1185">Reference proteome</keyword>
<name>A0ABD1VY43_9LAMI</name>
<dbReference type="AlphaFoldDB" id="A0ABD1VY43"/>
<evidence type="ECO:0000313" key="2">
    <source>
        <dbReference type="Proteomes" id="UP001604336"/>
    </source>
</evidence>